<protein>
    <submittedName>
        <fullName evidence="1">Uncharacterized protein</fullName>
    </submittedName>
</protein>
<proteinExistence type="predicted"/>
<keyword evidence="2" id="KW-1185">Reference proteome</keyword>
<dbReference type="Proteomes" id="UP000000752">
    <property type="component" value="Chromosome"/>
</dbReference>
<sequence>MEMLTGKALIPVKVLRSFENWKEGDMILIEDWKARELWELGIVEIIDEADKVIGEIDKVLEEERKNAPISAIPENLYERAEFYIYYLEKYIQKGGEGNIDVIHTKLTKLKNLKKKYKMLKDIRFKKILEAVRLRPNSMEILSRLAPQERRIYLQISRIRNEWIGE</sequence>
<dbReference type="EnsemblBacteria" id="BAA29699">
    <property type="protein sequence ID" value="BAA29699"/>
    <property type="gene ID" value="BAA29699"/>
</dbReference>
<accession>O58344</accession>
<dbReference type="InterPro" id="IPR038437">
    <property type="entry name" value="GINS_Psf3_sf"/>
</dbReference>
<dbReference type="CDD" id="cd21697">
    <property type="entry name" value="GINS_B_archaea_Gins23"/>
    <property type="match status" value="1"/>
</dbReference>
<dbReference type="STRING" id="70601.gene:9377551"/>
<organism evidence="1 2">
    <name type="scientific">Pyrococcus horikoshii (strain ATCC 700860 / DSM 12428 / JCM 9974 / NBRC 100139 / OT-3)</name>
    <dbReference type="NCBI Taxonomy" id="70601"/>
    <lineage>
        <taxon>Archaea</taxon>
        <taxon>Methanobacteriati</taxon>
        <taxon>Methanobacteriota</taxon>
        <taxon>Thermococci</taxon>
        <taxon>Thermococcales</taxon>
        <taxon>Thermococcaceae</taxon>
        <taxon>Pyrococcus</taxon>
    </lineage>
</organism>
<dbReference type="CDD" id="cd11714">
    <property type="entry name" value="GINS_A_archaea"/>
    <property type="match status" value="1"/>
</dbReference>
<reference evidence="1 2" key="1">
    <citation type="journal article" date="1998" name="DNA Res.">
        <title>Complete sequence and gene organization of the genome of a hyper-thermophilic archaebacterium, Pyrococcus horikoshii OT3.</title>
        <authorList>
            <person name="Kawarabayasi Y."/>
            <person name="Sawada M."/>
            <person name="Horikawa H."/>
            <person name="Haikawa Y."/>
            <person name="Hino Y."/>
            <person name="Yamamoto S."/>
            <person name="Sekine M."/>
            <person name="Baba S."/>
            <person name="Kosugi H."/>
            <person name="Hosoyama A."/>
            <person name="Nagai Y."/>
            <person name="Sakai M."/>
            <person name="Ogura K."/>
            <person name="Otuka R."/>
            <person name="Nakazawa H."/>
            <person name="Takamiya M."/>
            <person name="Ohfuku Y."/>
            <person name="Funahashi T."/>
            <person name="Tanaka T."/>
            <person name="Kudoh Y."/>
            <person name="Yamazaki J."/>
            <person name="Kushida N."/>
            <person name="Oguchi A."/>
            <person name="Aoki K."/>
            <person name="Nakamura Y."/>
            <person name="Robb T.F."/>
            <person name="Horikoshi K."/>
            <person name="Masuchi Y."/>
            <person name="Shizuya H."/>
            <person name="Kikuchi H."/>
        </authorList>
    </citation>
    <scope>NUCLEOTIDE SEQUENCE [LARGE SCALE GENOMIC DNA]</scope>
    <source>
        <strain evidence="2">ATCC 700860 / DSM 12428 / JCM 9974 / NBRC 100139 / OT-3</strain>
    </source>
</reference>
<dbReference type="PIR" id="A71105">
    <property type="entry name" value="A71105"/>
</dbReference>
<dbReference type="eggNOG" id="arCOG00552">
    <property type="taxonomic scope" value="Archaea"/>
</dbReference>
<evidence type="ECO:0000313" key="2">
    <source>
        <dbReference type="Proteomes" id="UP000000752"/>
    </source>
</evidence>
<dbReference type="EMBL" id="BA000001">
    <property type="protein sequence ID" value="BAA29699.1"/>
    <property type="molecule type" value="Genomic_DNA"/>
</dbReference>
<dbReference type="Gene3D" id="1.20.58.2050">
    <property type="match status" value="1"/>
</dbReference>
<gene>
    <name evidence="1" type="ordered locus">PH0610</name>
</gene>
<dbReference type="AlphaFoldDB" id="O58344"/>
<dbReference type="KEGG" id="pho:PH0610"/>
<evidence type="ECO:0000313" key="1">
    <source>
        <dbReference type="EMBL" id="BAA29699.1"/>
    </source>
</evidence>
<name>O58344_PYRHO</name>